<evidence type="ECO:0000256" key="1">
    <source>
        <dbReference type="SAM" id="MobiDB-lite"/>
    </source>
</evidence>
<evidence type="ECO:0000313" key="2">
    <source>
        <dbReference type="EMBL" id="GHF93134.1"/>
    </source>
</evidence>
<sequence>MTPRVHRTQVPSDRTSAPYRSNTCRIGSHHECEHASPAVAPVDIPVVFETCTCSCHRTTSPTGGGQ</sequence>
<feature type="compositionally biased region" description="Polar residues" evidence="1">
    <location>
        <begin position="9"/>
        <end position="20"/>
    </location>
</feature>
<feature type="region of interest" description="Disordered" evidence="1">
    <location>
        <begin position="1"/>
        <end position="20"/>
    </location>
</feature>
<accession>A0A919BIU3</accession>
<comment type="caution">
    <text evidence="2">The sequence shown here is derived from an EMBL/GenBank/DDBJ whole genome shotgun (WGS) entry which is preliminary data.</text>
</comment>
<dbReference type="AlphaFoldDB" id="A0A919BIU3"/>
<organism evidence="2 3">
    <name type="scientific">Streptomyces filamentosus</name>
    <name type="common">Streptomyces roseosporus</name>
    <dbReference type="NCBI Taxonomy" id="67294"/>
    <lineage>
        <taxon>Bacteria</taxon>
        <taxon>Bacillati</taxon>
        <taxon>Actinomycetota</taxon>
        <taxon>Actinomycetes</taxon>
        <taxon>Kitasatosporales</taxon>
        <taxon>Streptomycetaceae</taxon>
        <taxon>Streptomyces</taxon>
    </lineage>
</organism>
<evidence type="ECO:0000313" key="3">
    <source>
        <dbReference type="Proteomes" id="UP000632849"/>
    </source>
</evidence>
<protein>
    <submittedName>
        <fullName evidence="2">Uncharacterized protein</fullName>
    </submittedName>
</protein>
<name>A0A919BIU3_STRFL</name>
<dbReference type="EMBL" id="BNBE01000001">
    <property type="protein sequence ID" value="GHF93134.1"/>
    <property type="molecule type" value="Genomic_DNA"/>
</dbReference>
<dbReference type="Proteomes" id="UP000632849">
    <property type="component" value="Unassembled WGS sequence"/>
</dbReference>
<gene>
    <name evidence="2" type="ORF">GCM10017667_23570</name>
</gene>
<proteinExistence type="predicted"/>
<keyword evidence="3" id="KW-1185">Reference proteome</keyword>
<reference evidence="2" key="2">
    <citation type="submission" date="2020-09" db="EMBL/GenBank/DDBJ databases">
        <authorList>
            <person name="Sun Q."/>
            <person name="Ohkuma M."/>
        </authorList>
    </citation>
    <scope>NUCLEOTIDE SEQUENCE</scope>
    <source>
        <strain evidence="2">JCM 4122</strain>
    </source>
</reference>
<reference evidence="2" key="1">
    <citation type="journal article" date="2014" name="Int. J. Syst. Evol. Microbiol.">
        <title>Complete genome sequence of Corynebacterium casei LMG S-19264T (=DSM 44701T), isolated from a smear-ripened cheese.</title>
        <authorList>
            <consortium name="US DOE Joint Genome Institute (JGI-PGF)"/>
            <person name="Walter F."/>
            <person name="Albersmeier A."/>
            <person name="Kalinowski J."/>
            <person name="Ruckert C."/>
        </authorList>
    </citation>
    <scope>NUCLEOTIDE SEQUENCE</scope>
    <source>
        <strain evidence="2">JCM 4122</strain>
    </source>
</reference>